<dbReference type="AlphaFoldDB" id="A0A1G5RYQ7"/>
<reference evidence="3 4" key="1">
    <citation type="submission" date="2016-10" db="EMBL/GenBank/DDBJ databases">
        <authorList>
            <person name="de Groot N.N."/>
        </authorList>
    </citation>
    <scope>NUCLEOTIDE SEQUENCE [LARGE SCALE GENOMIC DNA]</scope>
    <source>
        <strain evidence="3 4">DSM 2784</strain>
    </source>
</reference>
<evidence type="ECO:0000313" key="4">
    <source>
        <dbReference type="Proteomes" id="UP000199208"/>
    </source>
</evidence>
<feature type="chain" id="PRO_5011579772" description="DUF2680 domain-containing protein" evidence="2">
    <location>
        <begin position="24"/>
        <end position="200"/>
    </location>
</feature>
<keyword evidence="4" id="KW-1185">Reference proteome</keyword>
<organism evidence="3 4">
    <name type="scientific">Acidaminobacter hydrogenoformans DSM 2784</name>
    <dbReference type="NCBI Taxonomy" id="1120920"/>
    <lineage>
        <taxon>Bacteria</taxon>
        <taxon>Bacillati</taxon>
        <taxon>Bacillota</taxon>
        <taxon>Clostridia</taxon>
        <taxon>Peptostreptococcales</taxon>
        <taxon>Acidaminobacteraceae</taxon>
        <taxon>Acidaminobacter</taxon>
    </lineage>
</organism>
<protein>
    <recommendedName>
        <fullName evidence="5">DUF2680 domain-containing protein</fullName>
    </recommendedName>
</protein>
<keyword evidence="2" id="KW-0732">Signal</keyword>
<name>A0A1G5RYQ7_9FIRM</name>
<evidence type="ECO:0008006" key="5">
    <source>
        <dbReference type="Google" id="ProtNLM"/>
    </source>
</evidence>
<proteinExistence type="predicted"/>
<dbReference type="STRING" id="1120920.SAMN03080599_01577"/>
<dbReference type="EMBL" id="FMWL01000006">
    <property type="protein sequence ID" value="SCZ79067.1"/>
    <property type="molecule type" value="Genomic_DNA"/>
</dbReference>
<dbReference type="Proteomes" id="UP000199208">
    <property type="component" value="Unassembled WGS sequence"/>
</dbReference>
<feature type="region of interest" description="Disordered" evidence="1">
    <location>
        <begin position="127"/>
        <end position="170"/>
    </location>
</feature>
<accession>A0A1G5RYQ7</accession>
<feature type="signal peptide" evidence="2">
    <location>
        <begin position="1"/>
        <end position="23"/>
    </location>
</feature>
<evidence type="ECO:0000313" key="3">
    <source>
        <dbReference type="EMBL" id="SCZ79067.1"/>
    </source>
</evidence>
<evidence type="ECO:0000256" key="1">
    <source>
        <dbReference type="SAM" id="MobiDB-lite"/>
    </source>
</evidence>
<sequence length="200" mass="20631">MKKMLLSLSLILVLALGSVVVFADETPTVKGSVEILSELSGLSEEAIVDGVKAGSTLSEQAQEKGVFDQFVEAVKANRALRIEQLAADGKLTQERAKAMIDFMQNYDCDGTQTHAMRAELNNGERFGLGNGQAAGGQGLAKQNGLSNGNPENEAGQGLRNGISAEGSTGGRGMMRGNTQGAGQGMGVNGFGMGANAVPAQ</sequence>
<feature type="compositionally biased region" description="Gly residues" evidence="1">
    <location>
        <begin position="127"/>
        <end position="138"/>
    </location>
</feature>
<gene>
    <name evidence="3" type="ORF">SAMN03080599_01577</name>
</gene>
<dbReference type="RefSeq" id="WP_092590354.1">
    <property type="nucleotide sequence ID" value="NZ_FMWL01000006.1"/>
</dbReference>
<evidence type="ECO:0000256" key="2">
    <source>
        <dbReference type="SAM" id="SignalP"/>
    </source>
</evidence>